<comment type="caution">
    <text evidence="9">The sequence shown here is derived from an EMBL/GenBank/DDBJ whole genome shotgun (WGS) entry which is preliminary data.</text>
</comment>
<feature type="compositionally biased region" description="Acidic residues" evidence="5">
    <location>
        <begin position="845"/>
        <end position="867"/>
    </location>
</feature>
<keyword evidence="4" id="KW-0539">Nucleus</keyword>
<dbReference type="Gene3D" id="3.40.50.10810">
    <property type="entry name" value="Tandem AAA-ATPase domain"/>
    <property type="match status" value="1"/>
</dbReference>
<dbReference type="OrthoDB" id="5857104at2759"/>
<feature type="compositionally biased region" description="Basic and acidic residues" evidence="5">
    <location>
        <begin position="205"/>
        <end position="219"/>
    </location>
</feature>
<sequence>MFRNVRDYFKNANEKSEDCEKGAVPGDNNKTDGNANGVNDQIGERGTPCGEANQEEYPIEGSYKDMGDICKKEINTENNFIKNYDSYNDLDNHKKGCRTSDEENGKNKDVAINGDTLEKSEPFANNSEASACCAVGDESEGTGNSRRDKHKLDLSDEALKRRKLTEVQEEDKGKCDEGEVIQNTYAENEEKSNEAEEAEEAEEAAIDKEKPVEENKDENANPPNEEQVNYLQEKLQQLLSETKRYTEKLSGQRLKMNVQSKGSKTRRCAMTEKEEDYMLLKDANEEDETFIMKQPANINGCMKPYQIEGLNWLYQLYRHKINGILADEMGLGKTLQTISLLCYLRFNKNIKRKSIIICPRSTLDNWYQEIKKWCTEMKAFKYYGNKEERRELNKNVLHTDYDVLLTTYEIVIKDKNALFDIDWFFLVIDEAHRIKNDKSVLSTSVRFLRSENRLLITGTPLHNNLKELWSLLNFLMPKIFDNSEEFDNLFNISKISSNDNKQSEIITQLHTILKPFMLRRLKMEVEQCLPPKREIYVFVGMSKLQKKLYSDILSKNIDVINAMTGSKNQMLNILMQLRKCCNHPYLFDGIEEPPYIEGNHLIETSGKMSLLDKLLPRLKKENSRVLLFSQMTRVLDIIDDYCRWKKYEYLRIDGSTVGDERQIRINQFNEPNSKYFIFLLSTRAGGIGINLTTADIVILFDSDYNPQMDIQAMDRAHRIGQKKKVIVYRFVTQNTVEEKIVERAAKKLKLDSLIIQKGKLNLNNKENNKQELHDILNFGAPEVYKTQDVSSISDEDIDIILADAEKRTMEIENKLKNLENIFDLSNISLDGGLNMYNNLTKDGSEESSDEDYSDSEDGEEEDDEEINYSEGDQLEGKGTGEGGIDGIIKKKKKKKKNFNKIRSTIKKFLKNNKKNMAFLDLGERKSKWKVMNSTCNKINKKKLELHGWRAEARGGHDFQFFNNEKLDELEKLEERWNKYRVSEDKIRKIIDAQSEEKDFEKFVNFSDFLDLHGKNIYEIINLIYPNIFDEHMNEEGGAGDTSRNGTEGGNASNQDGANKTANVVGGTSDSLSEVQQIKRKIIKLFESKKKLNTVRFRDKNVKVCYEYITNFVKRHLGENNNNESSNNKKSKSSRPVRKAIDHDLINIDIDQIRSEKEELLKEGFAKWNKAEFNKLMSGLIIYGSDDIEYIQEKYFGNSKKTLEDIRAYLRVFFRKYNQVKGGKRLFERIQKSDLQRQLIQEENDLIANFVEKQLSNGVDTIDKLELPPNLCYEHVQKLEEPPNPTGEVKEEKETKIAMSEEEIAYYEKENKILLWLLYQEGVVQTKSIHILTPYYWGQAQDFFKYANTPYESVEYRCRLIVDAIVQMSRKNPKSSSSKEKKK</sequence>
<evidence type="ECO:0000256" key="4">
    <source>
        <dbReference type="ARBA" id="ARBA00023242"/>
    </source>
</evidence>
<dbReference type="OMA" id="IIICPRS"/>
<dbReference type="InterPro" id="IPR049730">
    <property type="entry name" value="SNF2/RAD54-like_C"/>
</dbReference>
<feature type="compositionally biased region" description="Polar residues" evidence="5">
    <location>
        <begin position="1041"/>
        <end position="1068"/>
    </location>
</feature>
<dbReference type="GO" id="GO:0005634">
    <property type="term" value="C:nucleus"/>
    <property type="evidence" value="ECO:0007669"/>
    <property type="project" value="UniProtKB-SubCell"/>
</dbReference>
<dbReference type="PROSITE" id="PS51293">
    <property type="entry name" value="SANT"/>
    <property type="match status" value="1"/>
</dbReference>
<organism evidence="9 10">
    <name type="scientific">Plasmodium knowlesi</name>
    <dbReference type="NCBI Taxonomy" id="5850"/>
    <lineage>
        <taxon>Eukaryota</taxon>
        <taxon>Sar</taxon>
        <taxon>Alveolata</taxon>
        <taxon>Apicomplexa</taxon>
        <taxon>Aconoidasida</taxon>
        <taxon>Haemosporida</taxon>
        <taxon>Plasmodiidae</taxon>
        <taxon>Plasmodium</taxon>
        <taxon>Plasmodium (Plasmodium)</taxon>
    </lineage>
</organism>
<feature type="region of interest" description="Disordered" evidence="5">
    <location>
        <begin position="91"/>
        <end position="227"/>
    </location>
</feature>
<dbReference type="InterPro" id="IPR014001">
    <property type="entry name" value="Helicase_ATP-bd"/>
</dbReference>
<evidence type="ECO:0000256" key="1">
    <source>
        <dbReference type="ARBA" id="ARBA00004123"/>
    </source>
</evidence>
<comment type="subcellular location">
    <subcellularLocation>
        <location evidence="1">Nucleus</location>
    </subcellularLocation>
</comment>
<feature type="region of interest" description="Disordered" evidence="5">
    <location>
        <begin position="838"/>
        <end position="886"/>
    </location>
</feature>
<reference evidence="9 10" key="1">
    <citation type="submission" date="2017-05" db="EMBL/GenBank/DDBJ databases">
        <title>PacBio assembly of a Plasmodium knowlesi genome sequence with Hi-C correction and manual annotation of the SICAvar gene family.</title>
        <authorList>
            <person name="Lapp S.A."/>
            <person name="Geraldo J.A."/>
            <person name="Chien J.-T."/>
            <person name="Ay F."/>
            <person name="Pakala S.B."/>
            <person name="Batugedara G."/>
            <person name="Humphrey J.C."/>
            <person name="Debarry J.D."/>
            <person name="Le Roch K.G."/>
            <person name="Galinski M.R."/>
            <person name="Kissinger J.C."/>
        </authorList>
    </citation>
    <scope>NUCLEOTIDE SEQUENCE [LARGE SCALE GENOMIC DNA]</scope>
    <source>
        <strain evidence="10">Malayan Strain Pk1 (A+)</strain>
    </source>
</reference>
<dbReference type="GO" id="GO:0016787">
    <property type="term" value="F:hydrolase activity"/>
    <property type="evidence" value="ECO:0007669"/>
    <property type="project" value="UniProtKB-KW"/>
</dbReference>
<feature type="compositionally biased region" description="Basic and acidic residues" evidence="5">
    <location>
        <begin position="1"/>
        <end position="21"/>
    </location>
</feature>
<evidence type="ECO:0000259" key="7">
    <source>
        <dbReference type="PROSITE" id="PS51194"/>
    </source>
</evidence>
<feature type="region of interest" description="Disordered" evidence="5">
    <location>
        <begin position="1"/>
        <end position="55"/>
    </location>
</feature>
<evidence type="ECO:0000256" key="2">
    <source>
        <dbReference type="ARBA" id="ARBA00009687"/>
    </source>
</evidence>
<feature type="compositionally biased region" description="Basic and acidic residues" evidence="5">
    <location>
        <begin position="91"/>
        <end position="109"/>
    </location>
</feature>
<proteinExistence type="inferred from homology"/>
<feature type="domain" description="Helicase ATP-binding" evidence="6">
    <location>
        <begin position="314"/>
        <end position="478"/>
    </location>
</feature>
<dbReference type="EMBL" id="NETL01000026">
    <property type="protein sequence ID" value="OTN64844.1"/>
    <property type="molecule type" value="Genomic_DNA"/>
</dbReference>
<dbReference type="FunFam" id="3.40.50.300:FF:000082">
    <property type="entry name" value="ISWI chromatin remodeling complex ATPase ISW1"/>
    <property type="match status" value="1"/>
</dbReference>
<dbReference type="Pfam" id="PF00271">
    <property type="entry name" value="Helicase_C"/>
    <property type="match status" value="1"/>
</dbReference>
<feature type="compositionally biased region" description="Acidic residues" evidence="5">
    <location>
        <begin position="195"/>
        <end position="204"/>
    </location>
</feature>
<gene>
    <name evidence="9" type="primary">SNF2L</name>
    <name evidence="9" type="ORF">PKNOH_S120120200</name>
</gene>
<dbReference type="Gene3D" id="3.40.50.300">
    <property type="entry name" value="P-loop containing nucleotide triphosphate hydrolases"/>
    <property type="match status" value="1"/>
</dbReference>
<dbReference type="VEuPathDB" id="PlasmoDB:PKNOH_S120120200"/>
<dbReference type="VEuPathDB" id="PlasmoDB:PKA1H_090007300"/>
<dbReference type="SMART" id="SM00487">
    <property type="entry name" value="DEXDc"/>
    <property type="match status" value="1"/>
</dbReference>
<dbReference type="SUPFAM" id="SSF46689">
    <property type="entry name" value="Homeodomain-like"/>
    <property type="match status" value="1"/>
</dbReference>
<dbReference type="InterPro" id="IPR009057">
    <property type="entry name" value="Homeodomain-like_sf"/>
</dbReference>
<name>A0A1Y3DJX4_PLAKN</name>
<dbReference type="eggNOG" id="KOG0385">
    <property type="taxonomic scope" value="Eukaryota"/>
</dbReference>
<accession>A0A1Y3DJX4</accession>
<comment type="similarity">
    <text evidence="2">Belongs to the SNF2/RAD54 helicase family. ISWI subfamily.</text>
</comment>
<keyword evidence="3" id="KW-0378">Hydrolase</keyword>
<feature type="domain" description="SANT" evidence="8">
    <location>
        <begin position="1162"/>
        <end position="1217"/>
    </location>
</feature>
<evidence type="ECO:0000259" key="8">
    <source>
        <dbReference type="PROSITE" id="PS51293"/>
    </source>
</evidence>
<feature type="region of interest" description="Disordered" evidence="5">
    <location>
        <begin position="1034"/>
        <end position="1068"/>
    </location>
</feature>
<protein>
    <submittedName>
        <fullName evidence="9">Putative Chromatin remodeling protein</fullName>
    </submittedName>
</protein>
<evidence type="ECO:0000256" key="5">
    <source>
        <dbReference type="SAM" id="MobiDB-lite"/>
    </source>
</evidence>
<dbReference type="GO" id="GO:0005524">
    <property type="term" value="F:ATP binding"/>
    <property type="evidence" value="ECO:0007669"/>
    <property type="project" value="InterPro"/>
</dbReference>
<dbReference type="CDD" id="cd18793">
    <property type="entry name" value="SF2_C_SNF"/>
    <property type="match status" value="1"/>
</dbReference>
<feature type="domain" description="Helicase C-terminal" evidence="7">
    <location>
        <begin position="610"/>
        <end position="761"/>
    </location>
</feature>
<dbReference type="FunFam" id="3.40.50.10810:FF:000041">
    <property type="entry name" value="Chromatin remodeling protein"/>
    <property type="match status" value="1"/>
</dbReference>
<dbReference type="Proteomes" id="UP000195012">
    <property type="component" value="Unassembled WGS sequence"/>
</dbReference>
<dbReference type="PROSITE" id="PS51194">
    <property type="entry name" value="HELICASE_CTER"/>
    <property type="match status" value="1"/>
</dbReference>
<dbReference type="Gene3D" id="1.10.10.60">
    <property type="entry name" value="Homeodomain-like"/>
    <property type="match status" value="1"/>
</dbReference>
<dbReference type="InterPro" id="IPR017884">
    <property type="entry name" value="SANT_dom"/>
</dbReference>
<evidence type="ECO:0000313" key="10">
    <source>
        <dbReference type="Proteomes" id="UP000195012"/>
    </source>
</evidence>
<dbReference type="SMART" id="SM00490">
    <property type="entry name" value="HELICc"/>
    <property type="match status" value="1"/>
</dbReference>
<dbReference type="InterPro" id="IPR001650">
    <property type="entry name" value="Helicase_C-like"/>
</dbReference>
<evidence type="ECO:0000259" key="6">
    <source>
        <dbReference type="PROSITE" id="PS51192"/>
    </source>
</evidence>
<dbReference type="PANTHER" id="PTHR10799">
    <property type="entry name" value="SNF2/RAD54 HELICASE FAMILY"/>
    <property type="match status" value="1"/>
</dbReference>
<dbReference type="Pfam" id="PF00176">
    <property type="entry name" value="SNF2-rel_dom"/>
    <property type="match status" value="1"/>
</dbReference>
<dbReference type="InterPro" id="IPR027417">
    <property type="entry name" value="P-loop_NTPase"/>
</dbReference>
<dbReference type="InterPro" id="IPR038718">
    <property type="entry name" value="SNF2-like_sf"/>
</dbReference>
<dbReference type="InterPro" id="IPR000330">
    <property type="entry name" value="SNF2_N"/>
</dbReference>
<evidence type="ECO:0000256" key="3">
    <source>
        <dbReference type="ARBA" id="ARBA00022801"/>
    </source>
</evidence>
<dbReference type="PROSITE" id="PS51192">
    <property type="entry name" value="HELICASE_ATP_BIND_1"/>
    <property type="match status" value="1"/>
</dbReference>
<feature type="compositionally biased region" description="Basic and acidic residues" evidence="5">
    <location>
        <begin position="150"/>
        <end position="177"/>
    </location>
</feature>
<dbReference type="VEuPathDB" id="PlasmoDB:PKNH_0901800"/>
<dbReference type="SUPFAM" id="SSF52540">
    <property type="entry name" value="P-loop containing nucleoside triphosphate hydrolases"/>
    <property type="match status" value="2"/>
</dbReference>
<evidence type="ECO:0000313" key="9">
    <source>
        <dbReference type="EMBL" id="OTN64844.1"/>
    </source>
</evidence>